<protein>
    <recommendedName>
        <fullName evidence="3">Phage protein (N4 Gp49/phage Sf6 gene 66) family protein</fullName>
    </recommendedName>
</protein>
<dbReference type="AlphaFoldDB" id="A0A3S4CIH8"/>
<dbReference type="Pfam" id="PF13876">
    <property type="entry name" value="Phage_gp49_66"/>
    <property type="match status" value="1"/>
</dbReference>
<organism evidence="1 2">
    <name type="scientific">Paracoccus haematequi</name>
    <dbReference type="NCBI Taxonomy" id="2491866"/>
    <lineage>
        <taxon>Bacteria</taxon>
        <taxon>Pseudomonadati</taxon>
        <taxon>Pseudomonadota</taxon>
        <taxon>Alphaproteobacteria</taxon>
        <taxon>Rhodobacterales</taxon>
        <taxon>Paracoccaceae</taxon>
        <taxon>Paracoccus</taxon>
    </lineage>
</organism>
<dbReference type="InterPro" id="IPR025915">
    <property type="entry name" value="Phage_gp49_66"/>
</dbReference>
<gene>
    <name evidence="1" type="ORF">PARHAE_01094</name>
</gene>
<name>A0A3S4CIH8_9RHOB</name>
<evidence type="ECO:0008006" key="3">
    <source>
        <dbReference type="Google" id="ProtNLM"/>
    </source>
</evidence>
<sequence>MDSLKLGDAAAAAVSKTDNRVTLDSMIAKVEATEYLWPDVMPHMTICVIRLKNGFSLVGKSAPADPENFDLDLGQKFAFEDAVRQMWPLEGYALRERMAGEA</sequence>
<dbReference type="OrthoDB" id="5688154at2"/>
<proteinExistence type="predicted"/>
<evidence type="ECO:0000313" key="1">
    <source>
        <dbReference type="EMBL" id="VDS07914.1"/>
    </source>
</evidence>
<evidence type="ECO:0000313" key="2">
    <source>
        <dbReference type="Proteomes" id="UP000270743"/>
    </source>
</evidence>
<reference evidence="1 2" key="1">
    <citation type="submission" date="2018-12" db="EMBL/GenBank/DDBJ databases">
        <authorList>
            <person name="Criscuolo A."/>
        </authorList>
    </citation>
    <scope>NUCLEOTIDE SEQUENCE [LARGE SCALE GENOMIC DNA]</scope>
    <source>
        <strain evidence="1">ACIP1116241</strain>
    </source>
</reference>
<keyword evidence="2" id="KW-1185">Reference proteome</keyword>
<dbReference type="EMBL" id="UZWE01000024">
    <property type="protein sequence ID" value="VDS07914.1"/>
    <property type="molecule type" value="Genomic_DNA"/>
</dbReference>
<accession>A0A3S4CIH8</accession>
<dbReference type="Proteomes" id="UP000270743">
    <property type="component" value="Unassembled WGS sequence"/>
</dbReference>
<dbReference type="RefSeq" id="WP_126153599.1">
    <property type="nucleotide sequence ID" value="NZ_UZWE01000024.1"/>
</dbReference>